<dbReference type="GO" id="GO:0052816">
    <property type="term" value="F:long-chain fatty acyl-CoA hydrolase activity"/>
    <property type="evidence" value="ECO:0007669"/>
    <property type="project" value="TreeGrafter"/>
</dbReference>
<dbReference type="InterPro" id="IPR033120">
    <property type="entry name" value="HOTDOG_ACOT"/>
</dbReference>
<keyword evidence="6" id="KW-1185">Reference proteome</keyword>
<dbReference type="SUPFAM" id="SSF54637">
    <property type="entry name" value="Thioesterase/thiol ester dehydrase-isomerase"/>
    <property type="match status" value="1"/>
</dbReference>
<evidence type="ECO:0000256" key="3">
    <source>
        <dbReference type="PROSITE-ProRule" id="PRU01106"/>
    </source>
</evidence>
<dbReference type="GO" id="GO:0005829">
    <property type="term" value="C:cytosol"/>
    <property type="evidence" value="ECO:0007669"/>
    <property type="project" value="TreeGrafter"/>
</dbReference>
<accession>A0A939BQG1</accession>
<feature type="domain" description="HotDog ACOT-type" evidence="4">
    <location>
        <begin position="7"/>
        <end position="119"/>
    </location>
</feature>
<dbReference type="InterPro" id="IPR040170">
    <property type="entry name" value="Cytosol_ACT"/>
</dbReference>
<dbReference type="PANTHER" id="PTHR11049:SF24">
    <property type="entry name" value="CYTOSOLIC ACYL COENZYME A THIOESTER HYDROLASE"/>
    <property type="match status" value="1"/>
</dbReference>
<proteinExistence type="inferred from homology"/>
<dbReference type="Proteomes" id="UP000717624">
    <property type="component" value="Unassembled WGS sequence"/>
</dbReference>
<evidence type="ECO:0000256" key="2">
    <source>
        <dbReference type="ARBA" id="ARBA00022801"/>
    </source>
</evidence>
<evidence type="ECO:0000259" key="4">
    <source>
        <dbReference type="PROSITE" id="PS51770"/>
    </source>
</evidence>
<evidence type="ECO:0000313" key="5">
    <source>
        <dbReference type="EMBL" id="MBM7588452.1"/>
    </source>
</evidence>
<evidence type="ECO:0000256" key="1">
    <source>
        <dbReference type="ARBA" id="ARBA00010458"/>
    </source>
</evidence>
<reference evidence="5" key="1">
    <citation type="submission" date="2021-01" db="EMBL/GenBank/DDBJ databases">
        <title>Genomic Encyclopedia of Type Strains, Phase IV (KMG-IV): sequencing the most valuable type-strain genomes for metagenomic binning, comparative biology and taxonomic classification.</title>
        <authorList>
            <person name="Goeker M."/>
        </authorList>
    </citation>
    <scope>NUCLEOTIDE SEQUENCE</scope>
    <source>
        <strain evidence="5">DSM 25523</strain>
    </source>
</reference>
<dbReference type="InterPro" id="IPR006683">
    <property type="entry name" value="Thioestr_dom"/>
</dbReference>
<dbReference type="InterPro" id="IPR029069">
    <property type="entry name" value="HotDog_dom_sf"/>
</dbReference>
<dbReference type="Gene3D" id="3.10.129.10">
    <property type="entry name" value="Hotdog Thioesterase"/>
    <property type="match status" value="1"/>
</dbReference>
<dbReference type="PROSITE" id="PS51770">
    <property type="entry name" value="HOTDOG_ACOT"/>
    <property type="match status" value="1"/>
</dbReference>
<dbReference type="PANTHER" id="PTHR11049">
    <property type="entry name" value="ACYL COENZYME A THIOESTER HYDROLASE"/>
    <property type="match status" value="1"/>
</dbReference>
<keyword evidence="2 3" id="KW-0378">Hydrolase</keyword>
<dbReference type="RefSeq" id="WP_204516216.1">
    <property type="nucleotide sequence ID" value="NZ_BAABIN010000009.1"/>
</dbReference>
<protein>
    <submittedName>
        <fullName evidence="5">Acyl-CoA hydrolase</fullName>
    </submittedName>
</protein>
<dbReference type="CDD" id="cd03442">
    <property type="entry name" value="BFIT_BACH"/>
    <property type="match status" value="1"/>
</dbReference>
<organism evidence="5 6">
    <name type="scientific">Brevibacillus fulvus</name>
    <dbReference type="NCBI Taxonomy" id="1125967"/>
    <lineage>
        <taxon>Bacteria</taxon>
        <taxon>Bacillati</taxon>
        <taxon>Bacillota</taxon>
        <taxon>Bacilli</taxon>
        <taxon>Bacillales</taxon>
        <taxon>Paenibacillaceae</taxon>
        <taxon>Brevibacillus</taxon>
    </lineage>
</organism>
<evidence type="ECO:0000313" key="6">
    <source>
        <dbReference type="Proteomes" id="UP000717624"/>
    </source>
</evidence>
<sequence>MKPKTPKESRTVQASLVLPTDTNNIGTAFGGAMMAYIDEVAAIAASRHSRKTVVTASLDSIDFLNPAKMGDSVCVEAFVTSTGTSSMEIFVKIISEDLRTGERQLTAISFLTFVALDENGKPTPVPPIQPETEEEIYLFNTAKDRKAMRKERRDATEQFIQQLNITKEI</sequence>
<gene>
    <name evidence="5" type="ORF">JOD01_000038</name>
</gene>
<dbReference type="EMBL" id="JAFBEB010000001">
    <property type="protein sequence ID" value="MBM7588452.1"/>
    <property type="molecule type" value="Genomic_DNA"/>
</dbReference>
<dbReference type="AlphaFoldDB" id="A0A939BQG1"/>
<comment type="caution">
    <text evidence="5">The sequence shown here is derived from an EMBL/GenBank/DDBJ whole genome shotgun (WGS) entry which is preliminary data.</text>
</comment>
<dbReference type="GO" id="GO:0006637">
    <property type="term" value="P:acyl-CoA metabolic process"/>
    <property type="evidence" value="ECO:0007669"/>
    <property type="project" value="TreeGrafter"/>
</dbReference>
<dbReference type="GO" id="GO:0009062">
    <property type="term" value="P:fatty acid catabolic process"/>
    <property type="evidence" value="ECO:0007669"/>
    <property type="project" value="TreeGrafter"/>
</dbReference>
<comment type="similarity">
    <text evidence="1">Belongs to the acyl coenzyme A hydrolase family.</text>
</comment>
<name>A0A939BQG1_9BACL</name>
<dbReference type="Pfam" id="PF03061">
    <property type="entry name" value="4HBT"/>
    <property type="match status" value="1"/>
</dbReference>